<feature type="region of interest" description="Disordered" evidence="10">
    <location>
        <begin position="406"/>
        <end position="425"/>
    </location>
</feature>
<evidence type="ECO:0000256" key="1">
    <source>
        <dbReference type="ARBA" id="ARBA00022679"/>
    </source>
</evidence>
<organism evidence="13 14">
    <name type="scientific">Caenorhabditis bovis</name>
    <dbReference type="NCBI Taxonomy" id="2654633"/>
    <lineage>
        <taxon>Eukaryota</taxon>
        <taxon>Metazoa</taxon>
        <taxon>Ecdysozoa</taxon>
        <taxon>Nematoda</taxon>
        <taxon>Chromadorea</taxon>
        <taxon>Rhabditida</taxon>
        <taxon>Rhabditina</taxon>
        <taxon>Rhabditomorpha</taxon>
        <taxon>Rhabditoidea</taxon>
        <taxon>Rhabditidae</taxon>
        <taxon>Peloderinae</taxon>
        <taxon>Caenorhabditis</taxon>
    </lineage>
</organism>
<evidence type="ECO:0000259" key="11">
    <source>
        <dbReference type="PROSITE" id="PS50001"/>
    </source>
</evidence>
<dbReference type="InterPro" id="IPR008266">
    <property type="entry name" value="Tyr_kinase_AS"/>
</dbReference>
<dbReference type="InterPro" id="IPR001245">
    <property type="entry name" value="Ser-Thr/Tyr_kinase_cat_dom"/>
</dbReference>
<dbReference type="Gene3D" id="1.10.510.10">
    <property type="entry name" value="Transferase(Phosphotransferase) domain 1"/>
    <property type="match status" value="1"/>
</dbReference>
<dbReference type="OrthoDB" id="3256376at2759"/>
<sequence length="425" mass="48311">MSTNEKSIERELYYHGLLPREDVKMMLTKNGEFLIRTSEPKKGEPRSFILSVMHNTALDEASAIKHFVIKYAANKFMIEKYSFDTIQQMIEHHMNGKESIKDDVMITKPVLRQHWELDHENITIVKKLGEGAFGEVSMGQLRLKRLNKSVPVAIKQAKLDKVTKEQIKEFMSEARMMRQFSHPNVVRFYGVAAGSEPLYMVMELASNGALDSYLQKNPDLPVEKRNEMILQAAWGLEYLHGKPVLHRDIAARNCLYGDGKVKISDFGLTRAGTVYQMDPSRKVPIRWLAVETLKQQIYSQKTDVWSYGIMCWEIFSNGVEPYPGMTVAEVNGQVREGYRMPIPPNVNPEISKMITTKCWAENPNERFTMAEIATFLQRTTGIPRPNFAAIAAQHAAELASLNHVTLKTQKRKGKKGGGMPKGMMA</sequence>
<keyword evidence="1 9" id="KW-0808">Transferase</keyword>
<evidence type="ECO:0000313" key="14">
    <source>
        <dbReference type="Proteomes" id="UP000494206"/>
    </source>
</evidence>
<dbReference type="AlphaFoldDB" id="A0A8S1EYL4"/>
<comment type="similarity">
    <text evidence="9">Belongs to the protein kinase superfamily. Tyr protein kinase family.</text>
</comment>
<evidence type="ECO:0000259" key="12">
    <source>
        <dbReference type="PROSITE" id="PS50011"/>
    </source>
</evidence>
<dbReference type="PROSITE" id="PS50001">
    <property type="entry name" value="SH2"/>
    <property type="match status" value="1"/>
</dbReference>
<gene>
    <name evidence="13" type="ORF">CBOVIS_LOCUS7110</name>
</gene>
<keyword evidence="5 9" id="KW-0829">Tyrosine-protein kinase</keyword>
<keyword evidence="7" id="KW-0727">SH2 domain</keyword>
<dbReference type="Pfam" id="PF00017">
    <property type="entry name" value="SH2"/>
    <property type="match status" value="1"/>
</dbReference>
<dbReference type="Proteomes" id="UP000494206">
    <property type="component" value="Unassembled WGS sequence"/>
</dbReference>
<dbReference type="GO" id="GO:0005524">
    <property type="term" value="F:ATP binding"/>
    <property type="evidence" value="ECO:0007669"/>
    <property type="project" value="UniProtKB-UniRule"/>
</dbReference>
<keyword evidence="14" id="KW-1185">Reference proteome</keyword>
<dbReference type="InterPro" id="IPR020635">
    <property type="entry name" value="Tyr_kinase_cat_dom"/>
</dbReference>
<keyword evidence="4 8" id="KW-0067">ATP-binding</keyword>
<evidence type="ECO:0000256" key="10">
    <source>
        <dbReference type="SAM" id="MobiDB-lite"/>
    </source>
</evidence>
<dbReference type="InterPro" id="IPR011009">
    <property type="entry name" value="Kinase-like_dom_sf"/>
</dbReference>
<dbReference type="PROSITE" id="PS00107">
    <property type="entry name" value="PROTEIN_KINASE_ATP"/>
    <property type="match status" value="1"/>
</dbReference>
<evidence type="ECO:0000256" key="9">
    <source>
        <dbReference type="RuleBase" id="RU362096"/>
    </source>
</evidence>
<dbReference type="InterPro" id="IPR035849">
    <property type="entry name" value="Fes/Fps/Fer_SH2"/>
</dbReference>
<evidence type="ECO:0000313" key="13">
    <source>
        <dbReference type="EMBL" id="CAB3404843.1"/>
    </source>
</evidence>
<evidence type="ECO:0000256" key="2">
    <source>
        <dbReference type="ARBA" id="ARBA00022741"/>
    </source>
</evidence>
<dbReference type="PROSITE" id="PS50011">
    <property type="entry name" value="PROTEIN_KINASE_DOM"/>
    <property type="match status" value="1"/>
</dbReference>
<accession>A0A8S1EYL4</accession>
<feature type="domain" description="SH2" evidence="11">
    <location>
        <begin position="13"/>
        <end position="110"/>
    </location>
</feature>
<evidence type="ECO:0000256" key="8">
    <source>
        <dbReference type="PROSITE-ProRule" id="PRU10141"/>
    </source>
</evidence>
<feature type="compositionally biased region" description="Gly residues" evidence="10">
    <location>
        <begin position="416"/>
        <end position="425"/>
    </location>
</feature>
<dbReference type="Gene3D" id="3.30.200.20">
    <property type="entry name" value="Phosphorylase Kinase, domain 1"/>
    <property type="match status" value="1"/>
</dbReference>
<evidence type="ECO:0000256" key="6">
    <source>
        <dbReference type="ARBA" id="ARBA00051245"/>
    </source>
</evidence>
<dbReference type="InterPro" id="IPR017441">
    <property type="entry name" value="Protein_kinase_ATP_BS"/>
</dbReference>
<comment type="caution">
    <text evidence="13">The sequence shown here is derived from an EMBL/GenBank/DDBJ whole genome shotgun (WGS) entry which is preliminary data.</text>
</comment>
<keyword evidence="2 8" id="KW-0547">Nucleotide-binding</keyword>
<comment type="catalytic activity">
    <reaction evidence="6 9">
        <text>L-tyrosyl-[protein] + ATP = O-phospho-L-tyrosyl-[protein] + ADP + H(+)</text>
        <dbReference type="Rhea" id="RHEA:10596"/>
        <dbReference type="Rhea" id="RHEA-COMP:10136"/>
        <dbReference type="Rhea" id="RHEA-COMP:20101"/>
        <dbReference type="ChEBI" id="CHEBI:15378"/>
        <dbReference type="ChEBI" id="CHEBI:30616"/>
        <dbReference type="ChEBI" id="CHEBI:46858"/>
        <dbReference type="ChEBI" id="CHEBI:61978"/>
        <dbReference type="ChEBI" id="CHEBI:456216"/>
        <dbReference type="EC" id="2.7.10.2"/>
    </reaction>
</comment>
<dbReference type="PANTHER" id="PTHR24418">
    <property type="entry name" value="TYROSINE-PROTEIN KINASE"/>
    <property type="match status" value="1"/>
</dbReference>
<dbReference type="InterPro" id="IPR036860">
    <property type="entry name" value="SH2_dom_sf"/>
</dbReference>
<reference evidence="13 14" key="1">
    <citation type="submission" date="2020-04" db="EMBL/GenBank/DDBJ databases">
        <authorList>
            <person name="Laetsch R D."/>
            <person name="Stevens L."/>
            <person name="Kumar S."/>
            <person name="Blaxter L. M."/>
        </authorList>
    </citation>
    <scope>NUCLEOTIDE SEQUENCE [LARGE SCALE GENOMIC DNA]</scope>
</reference>
<dbReference type="GO" id="GO:0004715">
    <property type="term" value="F:non-membrane spanning protein tyrosine kinase activity"/>
    <property type="evidence" value="ECO:0007669"/>
    <property type="project" value="UniProtKB-EC"/>
</dbReference>
<keyword evidence="3 9" id="KW-0418">Kinase</keyword>
<dbReference type="PRINTS" id="PR00401">
    <property type="entry name" value="SH2DOMAIN"/>
</dbReference>
<dbReference type="PRINTS" id="PR00109">
    <property type="entry name" value="TYRKINASE"/>
</dbReference>
<dbReference type="InterPro" id="IPR000980">
    <property type="entry name" value="SH2"/>
</dbReference>
<dbReference type="InterPro" id="IPR050198">
    <property type="entry name" value="Non-receptor_tyrosine_kinases"/>
</dbReference>
<name>A0A8S1EYL4_9PELO</name>
<proteinExistence type="inferred from homology"/>
<dbReference type="EC" id="2.7.10.2" evidence="9"/>
<feature type="binding site" evidence="8">
    <location>
        <position position="155"/>
    </location>
    <ligand>
        <name>ATP</name>
        <dbReference type="ChEBI" id="CHEBI:30616"/>
    </ligand>
</feature>
<evidence type="ECO:0000256" key="4">
    <source>
        <dbReference type="ARBA" id="ARBA00022840"/>
    </source>
</evidence>
<evidence type="ECO:0000256" key="3">
    <source>
        <dbReference type="ARBA" id="ARBA00022777"/>
    </source>
</evidence>
<dbReference type="SMART" id="SM00252">
    <property type="entry name" value="SH2"/>
    <property type="match status" value="1"/>
</dbReference>
<feature type="domain" description="Protein kinase" evidence="12">
    <location>
        <begin position="122"/>
        <end position="376"/>
    </location>
</feature>
<dbReference type="SMART" id="SM00219">
    <property type="entry name" value="TyrKc"/>
    <property type="match status" value="1"/>
</dbReference>
<dbReference type="FunFam" id="3.30.200.20:FF:000518">
    <property type="entry name" value="Tyrosine-protein kinase"/>
    <property type="match status" value="1"/>
</dbReference>
<dbReference type="InterPro" id="IPR000719">
    <property type="entry name" value="Prot_kinase_dom"/>
</dbReference>
<dbReference type="CDD" id="cd00192">
    <property type="entry name" value="PTKc"/>
    <property type="match status" value="1"/>
</dbReference>
<dbReference type="Pfam" id="PF07714">
    <property type="entry name" value="PK_Tyr_Ser-Thr"/>
    <property type="match status" value="1"/>
</dbReference>
<dbReference type="Gene3D" id="3.30.505.10">
    <property type="entry name" value="SH2 domain"/>
    <property type="match status" value="1"/>
</dbReference>
<dbReference type="FunFam" id="3.30.505.10:FF:000051">
    <property type="entry name" value="Tyrosine-protein kinase"/>
    <property type="match status" value="1"/>
</dbReference>
<dbReference type="CDD" id="cd10361">
    <property type="entry name" value="SH2_Fps_family"/>
    <property type="match status" value="1"/>
</dbReference>
<evidence type="ECO:0000256" key="5">
    <source>
        <dbReference type="ARBA" id="ARBA00023137"/>
    </source>
</evidence>
<dbReference type="PROSITE" id="PS00109">
    <property type="entry name" value="PROTEIN_KINASE_TYR"/>
    <property type="match status" value="1"/>
</dbReference>
<dbReference type="EMBL" id="CADEPM010000004">
    <property type="protein sequence ID" value="CAB3404843.1"/>
    <property type="molecule type" value="Genomic_DNA"/>
</dbReference>
<dbReference type="SUPFAM" id="SSF56112">
    <property type="entry name" value="Protein kinase-like (PK-like)"/>
    <property type="match status" value="1"/>
</dbReference>
<evidence type="ECO:0000256" key="7">
    <source>
        <dbReference type="PROSITE-ProRule" id="PRU00191"/>
    </source>
</evidence>
<dbReference type="SUPFAM" id="SSF55550">
    <property type="entry name" value="SH2 domain"/>
    <property type="match status" value="1"/>
</dbReference>
<protein>
    <recommendedName>
        <fullName evidence="9">Tyrosine-protein kinase</fullName>
        <ecNumber evidence="9">2.7.10.2</ecNumber>
    </recommendedName>
</protein>